<reference evidence="3 4" key="1">
    <citation type="journal article" date="2014" name="PLoS Genet.">
        <title>Analysis of the Phlebiopsis gigantea genome, transcriptome and secretome provides insight into its pioneer colonization strategies of wood.</title>
        <authorList>
            <person name="Hori C."/>
            <person name="Ishida T."/>
            <person name="Igarashi K."/>
            <person name="Samejima M."/>
            <person name="Suzuki H."/>
            <person name="Master E."/>
            <person name="Ferreira P."/>
            <person name="Ruiz-Duenas F.J."/>
            <person name="Held B."/>
            <person name="Canessa P."/>
            <person name="Larrondo L.F."/>
            <person name="Schmoll M."/>
            <person name="Druzhinina I.S."/>
            <person name="Kubicek C.P."/>
            <person name="Gaskell J.A."/>
            <person name="Kersten P."/>
            <person name="St John F."/>
            <person name="Glasner J."/>
            <person name="Sabat G."/>
            <person name="Splinter BonDurant S."/>
            <person name="Syed K."/>
            <person name="Yadav J."/>
            <person name="Mgbeahuruike A.C."/>
            <person name="Kovalchuk A."/>
            <person name="Asiegbu F.O."/>
            <person name="Lackner G."/>
            <person name="Hoffmeister D."/>
            <person name="Rencoret J."/>
            <person name="Gutierrez A."/>
            <person name="Sun H."/>
            <person name="Lindquist E."/>
            <person name="Barry K."/>
            <person name="Riley R."/>
            <person name="Grigoriev I.V."/>
            <person name="Henrissat B."/>
            <person name="Kues U."/>
            <person name="Berka R.M."/>
            <person name="Martinez A.T."/>
            <person name="Covert S.F."/>
            <person name="Blanchette R.A."/>
            <person name="Cullen D."/>
        </authorList>
    </citation>
    <scope>NUCLEOTIDE SEQUENCE [LARGE SCALE GENOMIC DNA]</scope>
    <source>
        <strain evidence="3 4">11061_1 CR5-6</strain>
    </source>
</reference>
<protein>
    <recommendedName>
        <fullName evidence="2">SigF-like NTF2-like domain-containing protein</fullName>
    </recommendedName>
</protein>
<keyword evidence="4" id="KW-1185">Reference proteome</keyword>
<sequence length="204" mass="23026">MENPEKEVADVVNLVTAAVNPEIQKLSVLRYYAPDAGFSHPLCRVVPGPGSRKLILGILQWYRVMSPVIKIDVRNVTYNADKYELFVECVQVFHIRYSPFRGHPSRLIVHLYLKPSIDDPRLLQIAEHEDFYHPADVVALVVPPLIPIVYLFLWLGTITSIIGARFFQTVFGFWTVSNGEGGHGVKLIDPETDCRAQKKAPTDS</sequence>
<dbReference type="OrthoDB" id="2344312at2759"/>
<gene>
    <name evidence="3" type="ORF">PHLGIDRAFT_105127</name>
</gene>
<evidence type="ECO:0000256" key="1">
    <source>
        <dbReference type="SAM" id="Phobius"/>
    </source>
</evidence>
<dbReference type="InterPro" id="IPR057514">
    <property type="entry name" value="NTF2_SigF"/>
</dbReference>
<dbReference type="PANTHER" id="PTHR35393">
    <property type="entry name" value="CHROMOSOME 1, WHOLE GENOME SHOTGUN SEQUENCE"/>
    <property type="match status" value="1"/>
</dbReference>
<dbReference type="AlphaFoldDB" id="A0A0C3NRR5"/>
<name>A0A0C3NRR5_PHLG1</name>
<dbReference type="Proteomes" id="UP000053257">
    <property type="component" value="Unassembled WGS sequence"/>
</dbReference>
<evidence type="ECO:0000313" key="3">
    <source>
        <dbReference type="EMBL" id="KIP07869.1"/>
    </source>
</evidence>
<dbReference type="EMBL" id="KN840489">
    <property type="protein sequence ID" value="KIP07869.1"/>
    <property type="molecule type" value="Genomic_DNA"/>
</dbReference>
<dbReference type="HOGENOM" id="CLU_079426_1_0_1"/>
<evidence type="ECO:0000259" key="2">
    <source>
        <dbReference type="Pfam" id="PF24840"/>
    </source>
</evidence>
<keyword evidence="1" id="KW-0812">Transmembrane</keyword>
<feature type="transmembrane region" description="Helical" evidence="1">
    <location>
        <begin position="148"/>
        <end position="167"/>
    </location>
</feature>
<dbReference type="PANTHER" id="PTHR35393:SF1">
    <property type="entry name" value="SNOAL-LIKE DOMAIN-CONTAINING PROTEIN"/>
    <property type="match status" value="1"/>
</dbReference>
<keyword evidence="1" id="KW-1133">Transmembrane helix</keyword>
<organism evidence="3 4">
    <name type="scientific">Phlebiopsis gigantea (strain 11061_1 CR5-6)</name>
    <name type="common">White-rot fungus</name>
    <name type="synonym">Peniophora gigantea</name>
    <dbReference type="NCBI Taxonomy" id="745531"/>
    <lineage>
        <taxon>Eukaryota</taxon>
        <taxon>Fungi</taxon>
        <taxon>Dikarya</taxon>
        <taxon>Basidiomycota</taxon>
        <taxon>Agaricomycotina</taxon>
        <taxon>Agaricomycetes</taxon>
        <taxon>Polyporales</taxon>
        <taxon>Phanerochaetaceae</taxon>
        <taxon>Phlebiopsis</taxon>
    </lineage>
</organism>
<keyword evidence="1" id="KW-0472">Membrane</keyword>
<feature type="domain" description="SigF-like NTF2-like" evidence="2">
    <location>
        <begin position="1"/>
        <end position="170"/>
    </location>
</feature>
<accession>A0A0C3NRR5</accession>
<evidence type="ECO:0000313" key="4">
    <source>
        <dbReference type="Proteomes" id="UP000053257"/>
    </source>
</evidence>
<proteinExistence type="predicted"/>
<dbReference type="STRING" id="745531.A0A0C3NRR5"/>
<dbReference type="Pfam" id="PF24840">
    <property type="entry name" value="NTF2_SigF"/>
    <property type="match status" value="1"/>
</dbReference>